<name>A0A9Q8SSI2_9PEZI</name>
<organism evidence="13 14">
    <name type="scientific">Colletotrichum lupini</name>
    <dbReference type="NCBI Taxonomy" id="145971"/>
    <lineage>
        <taxon>Eukaryota</taxon>
        <taxon>Fungi</taxon>
        <taxon>Dikarya</taxon>
        <taxon>Ascomycota</taxon>
        <taxon>Pezizomycotina</taxon>
        <taxon>Sordariomycetes</taxon>
        <taxon>Hypocreomycetidae</taxon>
        <taxon>Glomerellales</taxon>
        <taxon>Glomerellaceae</taxon>
        <taxon>Colletotrichum</taxon>
        <taxon>Colletotrichum acutatum species complex</taxon>
    </lineage>
</organism>
<dbReference type="GO" id="GO:0000974">
    <property type="term" value="C:Prp19 complex"/>
    <property type="evidence" value="ECO:0007669"/>
    <property type="project" value="UniProtKB-ARBA"/>
</dbReference>
<keyword evidence="5" id="KW-0507">mRNA processing</keyword>
<keyword evidence="7" id="KW-0539">Nucleus</keyword>
<evidence type="ECO:0000256" key="10">
    <source>
        <dbReference type="ARBA" id="ARBA00058057"/>
    </source>
</evidence>
<evidence type="ECO:0000256" key="2">
    <source>
        <dbReference type="ARBA" id="ARBA00004514"/>
    </source>
</evidence>
<evidence type="ECO:0000256" key="5">
    <source>
        <dbReference type="ARBA" id="ARBA00022664"/>
    </source>
</evidence>
<evidence type="ECO:0000256" key="6">
    <source>
        <dbReference type="ARBA" id="ARBA00023187"/>
    </source>
</evidence>
<dbReference type="SUPFAM" id="SSF50182">
    <property type="entry name" value="Sm-like ribonucleoproteins"/>
    <property type="match status" value="1"/>
</dbReference>
<dbReference type="RefSeq" id="XP_049144051.1">
    <property type="nucleotide sequence ID" value="XM_049286908.1"/>
</dbReference>
<keyword evidence="4" id="KW-0963">Cytoplasm</keyword>
<sequence length="300" mass="33990">MSREWFSKALLHVKFEAENNHGCARQETPTKPCASLQAFHADLTEAIGQSEHLCAITASRETAKLFQPCCVYLCPAFKDVVATHTTSTPSTPIPIRLPPIMSTDPKIQELLTKSRNELTEYEIAQLEEHEFSAGPLSILQTAVRSHTQVLISIRNNRKLLARVKAFDRHCNMVLENVKEMWTETPRLANGKKGRPVNKDRFISKINPTIADEKELSVLVLLCGPSTIIIWAIHNNVETEKTGRTKGLHYPATRRICLNKMNWDRERGALGLVTTWRMLTVPYRVEDKMDQLGSFIFSLTL</sequence>
<dbReference type="Gene3D" id="2.30.30.100">
    <property type="match status" value="1"/>
</dbReference>
<dbReference type="InterPro" id="IPR010920">
    <property type="entry name" value="LSM_dom_sf"/>
</dbReference>
<evidence type="ECO:0000256" key="4">
    <source>
        <dbReference type="ARBA" id="ARBA00022490"/>
    </source>
</evidence>
<evidence type="ECO:0000256" key="1">
    <source>
        <dbReference type="ARBA" id="ARBA00004123"/>
    </source>
</evidence>
<proteinExistence type="inferred from homology"/>
<dbReference type="GO" id="GO:0000398">
    <property type="term" value="P:mRNA splicing, via spliceosome"/>
    <property type="evidence" value="ECO:0007669"/>
    <property type="project" value="UniProtKB-ARBA"/>
</dbReference>
<comment type="function">
    <text evidence="10">Plays a role in pre-mRNA splicing as a core component of the spliceosomal U1, U2, U4 and U5 small nuclear ribonucleoproteins (snRNPs), the building blocks of the spliceosome.</text>
</comment>
<dbReference type="GO" id="GO:0005681">
    <property type="term" value="C:spliceosomal complex"/>
    <property type="evidence" value="ECO:0007669"/>
    <property type="project" value="UniProtKB-ARBA"/>
</dbReference>
<dbReference type="Pfam" id="PF01423">
    <property type="entry name" value="LSM"/>
    <property type="match status" value="1"/>
</dbReference>
<evidence type="ECO:0000259" key="12">
    <source>
        <dbReference type="SMART" id="SM00651"/>
    </source>
</evidence>
<dbReference type="PANTHER" id="PTHR12777">
    <property type="entry name" value="SMALL NUCLEAR RIBONUCLEOPROTEIN SM D2"/>
    <property type="match status" value="1"/>
</dbReference>
<comment type="similarity">
    <text evidence="3">Belongs to the snRNP core protein family.</text>
</comment>
<keyword evidence="8" id="KW-0687">Ribonucleoprotein</keyword>
<gene>
    <name evidence="13" type="ORF">CLUP02_07916</name>
</gene>
<dbReference type="InterPro" id="IPR001163">
    <property type="entry name" value="Sm_dom_euk/arc"/>
</dbReference>
<evidence type="ECO:0000313" key="14">
    <source>
        <dbReference type="Proteomes" id="UP000830671"/>
    </source>
</evidence>
<accession>A0A9Q8SSI2</accession>
<protein>
    <recommendedName>
        <fullName evidence="11">Small nuclear ribonucleoprotein Sm D2</fullName>
    </recommendedName>
    <alternativeName>
        <fullName evidence="9">snRNP core protein D2</fullName>
    </alternativeName>
</protein>
<dbReference type="GO" id="GO:0005682">
    <property type="term" value="C:U5 snRNP"/>
    <property type="evidence" value="ECO:0007669"/>
    <property type="project" value="UniProtKB-ARBA"/>
</dbReference>
<dbReference type="GO" id="GO:0005829">
    <property type="term" value="C:cytosol"/>
    <property type="evidence" value="ECO:0007669"/>
    <property type="project" value="UniProtKB-SubCell"/>
</dbReference>
<evidence type="ECO:0000256" key="9">
    <source>
        <dbReference type="ARBA" id="ARBA00033125"/>
    </source>
</evidence>
<dbReference type="CDD" id="cd01720">
    <property type="entry name" value="Sm_D2"/>
    <property type="match status" value="1"/>
</dbReference>
<feature type="domain" description="Sm" evidence="12">
    <location>
        <begin position="137"/>
        <end position="232"/>
    </location>
</feature>
<evidence type="ECO:0000256" key="11">
    <source>
        <dbReference type="ARBA" id="ARBA00070085"/>
    </source>
</evidence>
<dbReference type="GeneID" id="73341918"/>
<keyword evidence="14" id="KW-1185">Reference proteome</keyword>
<evidence type="ECO:0000256" key="3">
    <source>
        <dbReference type="ARBA" id="ARBA00008146"/>
    </source>
</evidence>
<dbReference type="Proteomes" id="UP000830671">
    <property type="component" value="Chromosome 4"/>
</dbReference>
<reference evidence="13" key="1">
    <citation type="journal article" date="2021" name="Mol. Plant Microbe Interact.">
        <title>Complete Genome Sequence of the Plant-Pathogenic Fungus Colletotrichum lupini.</title>
        <authorList>
            <person name="Baroncelli R."/>
            <person name="Pensec F."/>
            <person name="Da Lio D."/>
            <person name="Boufleur T."/>
            <person name="Vicente I."/>
            <person name="Sarrocco S."/>
            <person name="Picot A."/>
            <person name="Baraldi E."/>
            <person name="Sukno S."/>
            <person name="Thon M."/>
            <person name="Le Floch G."/>
        </authorList>
    </citation>
    <scope>NUCLEOTIDE SEQUENCE</scope>
    <source>
        <strain evidence="13">IMI 504893</strain>
    </source>
</reference>
<dbReference type="GO" id="GO:0005685">
    <property type="term" value="C:U1 snRNP"/>
    <property type="evidence" value="ECO:0007669"/>
    <property type="project" value="UniProtKB-ARBA"/>
</dbReference>
<dbReference type="KEGG" id="clup:CLUP02_07916"/>
<dbReference type="SMART" id="SM00651">
    <property type="entry name" value="Sm"/>
    <property type="match status" value="1"/>
</dbReference>
<evidence type="ECO:0000256" key="8">
    <source>
        <dbReference type="ARBA" id="ARBA00023274"/>
    </source>
</evidence>
<dbReference type="FunFam" id="2.30.30.100:FF:000018">
    <property type="entry name" value="Small nuclear ribonucleoprotein Sm D2"/>
    <property type="match status" value="1"/>
</dbReference>
<evidence type="ECO:0000313" key="13">
    <source>
        <dbReference type="EMBL" id="UQC82428.1"/>
    </source>
</evidence>
<comment type="subcellular location">
    <subcellularLocation>
        <location evidence="2">Cytoplasm</location>
        <location evidence="2">Cytosol</location>
    </subcellularLocation>
    <subcellularLocation>
        <location evidence="1">Nucleus</location>
    </subcellularLocation>
</comment>
<evidence type="ECO:0000256" key="7">
    <source>
        <dbReference type="ARBA" id="ARBA00023242"/>
    </source>
</evidence>
<dbReference type="AlphaFoldDB" id="A0A9Q8SSI2"/>
<keyword evidence="6" id="KW-0508">mRNA splicing</keyword>
<dbReference type="InterPro" id="IPR027248">
    <property type="entry name" value="Sm_D2"/>
</dbReference>
<dbReference type="EMBL" id="CP019476">
    <property type="protein sequence ID" value="UQC82428.1"/>
    <property type="molecule type" value="Genomic_DNA"/>
</dbReference>